<feature type="chain" id="PRO_5001830080" evidence="1">
    <location>
        <begin position="21"/>
        <end position="183"/>
    </location>
</feature>
<dbReference type="AlphaFoldDB" id="A0A087U0Y6"/>
<accession>A0A087U0Y6</accession>
<proteinExistence type="predicted"/>
<sequence length="183" mass="20424">MESLAVFLLMKILMDYIAFGMHNLKPIIISILSKVLEERWLTDALPNIQADVNIDQHPTASSSLMRKDKTRLEESIVPPRKQLDILSNGDFTSRQGSCKTPNLRIEEQMAASPDGNCLEVNQSDTEPSSWEILENRTRRGTVYNTIQWNKNLGVATKTQSVSSSKCLTSRKKSIPLISGSSSS</sequence>
<feature type="non-terminal residue" evidence="2">
    <location>
        <position position="183"/>
    </location>
</feature>
<organism evidence="2 3">
    <name type="scientific">Stegodyphus mimosarum</name>
    <name type="common">African social velvet spider</name>
    <dbReference type="NCBI Taxonomy" id="407821"/>
    <lineage>
        <taxon>Eukaryota</taxon>
        <taxon>Metazoa</taxon>
        <taxon>Ecdysozoa</taxon>
        <taxon>Arthropoda</taxon>
        <taxon>Chelicerata</taxon>
        <taxon>Arachnida</taxon>
        <taxon>Araneae</taxon>
        <taxon>Araneomorphae</taxon>
        <taxon>Entelegynae</taxon>
        <taxon>Eresoidea</taxon>
        <taxon>Eresidae</taxon>
        <taxon>Stegodyphus</taxon>
    </lineage>
</organism>
<gene>
    <name evidence="2" type="ORF">X975_16694</name>
</gene>
<name>A0A087U0Y6_STEMI</name>
<dbReference type="EMBL" id="KK117635">
    <property type="protein sequence ID" value="KFM71025.1"/>
    <property type="molecule type" value="Genomic_DNA"/>
</dbReference>
<dbReference type="OrthoDB" id="10510558at2759"/>
<evidence type="ECO:0000313" key="3">
    <source>
        <dbReference type="Proteomes" id="UP000054359"/>
    </source>
</evidence>
<dbReference type="Proteomes" id="UP000054359">
    <property type="component" value="Unassembled WGS sequence"/>
</dbReference>
<feature type="signal peptide" evidence="1">
    <location>
        <begin position="1"/>
        <end position="20"/>
    </location>
</feature>
<keyword evidence="1" id="KW-0732">Signal</keyword>
<reference evidence="2 3" key="1">
    <citation type="submission" date="2013-11" db="EMBL/GenBank/DDBJ databases">
        <title>Genome sequencing of Stegodyphus mimosarum.</title>
        <authorList>
            <person name="Bechsgaard J."/>
        </authorList>
    </citation>
    <scope>NUCLEOTIDE SEQUENCE [LARGE SCALE GENOMIC DNA]</scope>
</reference>
<keyword evidence="3" id="KW-1185">Reference proteome</keyword>
<evidence type="ECO:0000313" key="2">
    <source>
        <dbReference type="EMBL" id="KFM71025.1"/>
    </source>
</evidence>
<protein>
    <submittedName>
        <fullName evidence="2">Uncharacterized protein</fullName>
    </submittedName>
</protein>
<evidence type="ECO:0000256" key="1">
    <source>
        <dbReference type="SAM" id="SignalP"/>
    </source>
</evidence>